<evidence type="ECO:0000256" key="7">
    <source>
        <dbReference type="ARBA" id="ARBA00023239"/>
    </source>
</evidence>
<dbReference type="GO" id="GO:0006284">
    <property type="term" value="P:base-excision repair"/>
    <property type="evidence" value="ECO:0007669"/>
    <property type="project" value="InterPro"/>
</dbReference>
<comment type="catalytic activity">
    <reaction evidence="1">
        <text>Hydrolysis of DNA containing ring-opened 7-methylguanine residues, releasing 2,6-diamino-4-hydroxy-5-(N-methyl)formamidopyrimidine.</text>
        <dbReference type="EC" id="3.2.2.23"/>
    </reaction>
</comment>
<dbReference type="SUPFAM" id="SSF81624">
    <property type="entry name" value="N-terminal domain of MutM-like DNA repair proteins"/>
    <property type="match status" value="1"/>
</dbReference>
<evidence type="ECO:0000256" key="2">
    <source>
        <dbReference type="ARBA" id="ARBA00009409"/>
    </source>
</evidence>
<dbReference type="InterPro" id="IPR015886">
    <property type="entry name" value="H2TH_FPG"/>
</dbReference>
<keyword evidence="5" id="KW-0238">DNA-binding</keyword>
<organism evidence="11 12">
    <name type="scientific">Mucilaginibacter pallidiroseus</name>
    <dbReference type="NCBI Taxonomy" id="2599295"/>
    <lineage>
        <taxon>Bacteria</taxon>
        <taxon>Pseudomonadati</taxon>
        <taxon>Bacteroidota</taxon>
        <taxon>Sphingobacteriia</taxon>
        <taxon>Sphingobacteriales</taxon>
        <taxon>Sphingobacteriaceae</taxon>
        <taxon>Mucilaginibacter</taxon>
    </lineage>
</organism>
<dbReference type="Gene3D" id="1.10.8.50">
    <property type="match status" value="1"/>
</dbReference>
<dbReference type="InterPro" id="IPR010979">
    <property type="entry name" value="Ribosomal_uS13-like_H2TH"/>
</dbReference>
<keyword evidence="9" id="KW-0326">Glycosidase</keyword>
<dbReference type="PANTHER" id="PTHR22993:SF9">
    <property type="entry name" value="FORMAMIDOPYRIMIDINE-DNA GLYCOSYLASE"/>
    <property type="match status" value="1"/>
</dbReference>
<reference evidence="11 12" key="1">
    <citation type="submission" date="2019-07" db="EMBL/GenBank/DDBJ databases">
        <authorList>
            <person name="Kim J."/>
        </authorList>
    </citation>
    <scope>NUCLEOTIDE SEQUENCE [LARGE SCALE GENOMIC DNA]</scope>
    <source>
        <strain evidence="12">dk17</strain>
    </source>
</reference>
<dbReference type="GO" id="GO:0003684">
    <property type="term" value="F:damaged DNA binding"/>
    <property type="evidence" value="ECO:0007669"/>
    <property type="project" value="InterPro"/>
</dbReference>
<keyword evidence="8" id="KW-0511">Multifunctional enzyme</keyword>
<evidence type="ECO:0000256" key="1">
    <source>
        <dbReference type="ARBA" id="ARBA00001668"/>
    </source>
</evidence>
<comment type="similarity">
    <text evidence="2">Belongs to the FPG family.</text>
</comment>
<evidence type="ECO:0000256" key="3">
    <source>
        <dbReference type="ARBA" id="ARBA00022763"/>
    </source>
</evidence>
<evidence type="ECO:0000313" key="12">
    <source>
        <dbReference type="Proteomes" id="UP000320042"/>
    </source>
</evidence>
<dbReference type="Proteomes" id="UP000320042">
    <property type="component" value="Unassembled WGS sequence"/>
</dbReference>
<dbReference type="OrthoDB" id="9800855at2"/>
<feature type="domain" description="Formamidopyrimidine-DNA glycosylase catalytic" evidence="10">
    <location>
        <begin position="2"/>
        <end position="105"/>
    </location>
</feature>
<proteinExistence type="inferred from homology"/>
<dbReference type="Gene3D" id="3.20.190.10">
    <property type="entry name" value="MutM-like, N-terminal"/>
    <property type="match status" value="1"/>
</dbReference>
<evidence type="ECO:0000256" key="4">
    <source>
        <dbReference type="ARBA" id="ARBA00022801"/>
    </source>
</evidence>
<comment type="caution">
    <text evidence="11">The sequence shown here is derived from an EMBL/GenBank/DDBJ whole genome shotgun (WGS) entry which is preliminary data.</text>
</comment>
<dbReference type="SMART" id="SM01232">
    <property type="entry name" value="H2TH"/>
    <property type="match status" value="1"/>
</dbReference>
<keyword evidence="4" id="KW-0378">Hydrolase</keyword>
<dbReference type="Pfam" id="PF01149">
    <property type="entry name" value="Fapy_DNA_glyco"/>
    <property type="match status" value="1"/>
</dbReference>
<gene>
    <name evidence="11" type="ORF">FPZ43_17590</name>
</gene>
<name>A0A563TZB7_9SPHI</name>
<accession>A0A563TZB7</accession>
<dbReference type="PROSITE" id="PS51068">
    <property type="entry name" value="FPG_CAT"/>
    <property type="match status" value="1"/>
</dbReference>
<dbReference type="RefSeq" id="WP_146383256.1">
    <property type="nucleotide sequence ID" value="NZ_VOEJ01000010.1"/>
</dbReference>
<keyword evidence="7" id="KW-0456">Lyase</keyword>
<dbReference type="AlphaFoldDB" id="A0A563TZB7"/>
<sequence length="257" mass="28527">MAELPDLTVFADILSRKFTGQTVEEITITEARKLNVSADKLKTTLEGKKLEMVTREGKTLQFHFAGGEALGLHLMLRGELVDLEADETPRFQVMAMRFDNGKGFAVVDLQKQATLTLQPPPLNVPDALAMDGEYFADLLSKKRTLIKTLLMDQKLVRGIGNSYADEILYHAGISPFSVAKSIPANRVSKLYKSIADVLNKAVKQIAEANDDELRGELKDFMTVHSPKLKTTAKGEAIKTEKIGGRTTYYTDAQELYM</sequence>
<dbReference type="SUPFAM" id="SSF46946">
    <property type="entry name" value="S13-like H2TH domain"/>
    <property type="match status" value="1"/>
</dbReference>
<dbReference type="EMBL" id="VOEJ01000010">
    <property type="protein sequence ID" value="TWR24714.1"/>
    <property type="molecule type" value="Genomic_DNA"/>
</dbReference>
<evidence type="ECO:0000259" key="10">
    <source>
        <dbReference type="PROSITE" id="PS51068"/>
    </source>
</evidence>
<keyword evidence="6" id="KW-0234">DNA repair</keyword>
<keyword evidence="12" id="KW-1185">Reference proteome</keyword>
<evidence type="ECO:0000256" key="6">
    <source>
        <dbReference type="ARBA" id="ARBA00023204"/>
    </source>
</evidence>
<dbReference type="InterPro" id="IPR012319">
    <property type="entry name" value="FPG_cat"/>
</dbReference>
<evidence type="ECO:0000256" key="9">
    <source>
        <dbReference type="ARBA" id="ARBA00023295"/>
    </source>
</evidence>
<dbReference type="GO" id="GO:0016829">
    <property type="term" value="F:lyase activity"/>
    <property type="evidence" value="ECO:0007669"/>
    <property type="project" value="UniProtKB-KW"/>
</dbReference>
<dbReference type="Pfam" id="PF06831">
    <property type="entry name" value="H2TH"/>
    <property type="match status" value="1"/>
</dbReference>
<dbReference type="GO" id="GO:0003906">
    <property type="term" value="F:DNA-(apurinic or apyrimidinic site) endonuclease activity"/>
    <property type="evidence" value="ECO:0007669"/>
    <property type="project" value="InterPro"/>
</dbReference>
<keyword evidence="3" id="KW-0227">DNA damage</keyword>
<dbReference type="PANTHER" id="PTHR22993">
    <property type="entry name" value="FORMAMIDOPYRIMIDINE-DNA GLYCOSYLASE"/>
    <property type="match status" value="1"/>
</dbReference>
<evidence type="ECO:0000256" key="8">
    <source>
        <dbReference type="ARBA" id="ARBA00023268"/>
    </source>
</evidence>
<dbReference type="SMART" id="SM00898">
    <property type="entry name" value="Fapy_DNA_glyco"/>
    <property type="match status" value="1"/>
</dbReference>
<dbReference type="GO" id="GO:0034039">
    <property type="term" value="F:8-oxo-7,8-dihydroguanine DNA N-glycosylase activity"/>
    <property type="evidence" value="ECO:0007669"/>
    <property type="project" value="TreeGrafter"/>
</dbReference>
<protein>
    <submittedName>
        <fullName evidence="11">Formamidopyrimidine-DNA glycosylase</fullName>
    </submittedName>
</protein>
<dbReference type="InterPro" id="IPR035937">
    <property type="entry name" value="FPG_N"/>
</dbReference>
<evidence type="ECO:0000256" key="5">
    <source>
        <dbReference type="ARBA" id="ARBA00023125"/>
    </source>
</evidence>
<evidence type="ECO:0000313" key="11">
    <source>
        <dbReference type="EMBL" id="TWR24714.1"/>
    </source>
</evidence>
<dbReference type="GO" id="GO:0008270">
    <property type="term" value="F:zinc ion binding"/>
    <property type="evidence" value="ECO:0007669"/>
    <property type="project" value="InterPro"/>
</dbReference>